<dbReference type="Gene3D" id="1.10.1300.10">
    <property type="entry name" value="3'5'-cyclic nucleotide phosphodiesterase, catalytic domain"/>
    <property type="match status" value="1"/>
</dbReference>
<dbReference type="PROSITE" id="PS51845">
    <property type="entry name" value="PDEASE_I_2"/>
    <property type="match status" value="1"/>
</dbReference>
<evidence type="ECO:0000256" key="1">
    <source>
        <dbReference type="ARBA" id="ARBA00022535"/>
    </source>
</evidence>
<dbReference type="GO" id="GO:0004114">
    <property type="term" value="F:3',5'-cyclic-nucleotide phosphodiesterase activity"/>
    <property type="evidence" value="ECO:0007669"/>
    <property type="project" value="InterPro"/>
</dbReference>
<feature type="binding site" evidence="6">
    <location>
        <position position="689"/>
    </location>
    <ligand>
        <name>Zn(2+)</name>
        <dbReference type="ChEBI" id="CHEBI:29105"/>
        <label>1</label>
    </ligand>
</feature>
<sequence length="1136" mass="125480">MGNEQSSARHETRYTSSATASGKMPASATAAASWLSSRMTTTNLPKPSVPRFGSMKEKKPHAMSEAVTEEGSTTDSPQTMEQMELLSDNSAQEDASTFATTEQPERESESDVEEESVEDRKETPTSLQKKGVTSLQKYMPCIGGFCAKPTTSTPRHQRKRPRAEPLSPKMVEEKHHAFWELVQKLLNLNDVVAMINVLHEYLEEKVGASQSAFFLVDPNTNTMARVQRGQATVSGLSLHRGLVGHIFSTQEPFSRQLFEQDLHFDPAIDLPQESVFQKLLCVPLLDNGNVYAIVQVTTRTLTTSEVDELDVKLLTWLGPILSSCMRKCIEYHDVLLSERTQKALLHIISSSDTDDTVLNLVDGVISGARHITKAERLSLFMIDWENEELWTLSSSCHEETARIPLEGSALGFAAQNQVTLNVADPKNDLRFMNCFQTDCRNIPTRCALYVPVGTGLSNEGEHHDRPMAVLEILNKADGTSFTLDDESAFEAFACEVAVILRRRSNEIQYIKLLADTRAEKVLAQRAKSQVNLLECFTEIVASASTNHAADLLRHSFGKNHSGDRAPAPSSLLSDSDPYVSRDGHGPLLLPPSTTLVTNSYSMPAVMLSKETENAEFSSALTVVPSKTVVPLWDFNIFACEAESLPTLVRDIFLDFRLDEILHTDATTMRNFILAVKESYHPNPFHNYLHAVSVLHSTYAILKTTKASQMLQPLDIAACLVAAYCHDVDHPGHTNSFEIVSKSQLALLYSDESVLERHHACTTFRIMSRDKNVNILQNLSAADFSYIRKMIVSAILGTDMSQHFKTCEALEKMLHPVPHSQMTSAALATRRESLSSSDAASVSKMAARNGDEGSSAEILSVVRDAVFHSDPSISTSGLAPTCTASSTKSLPSRALACSSIESSHSSYDSVFNGTLDERVFLVKCIVHTSDLCGQVFPKPVALKWSNLVSKEFAYQALLEQAENLPVSHQHMDDPLQMVEGQHFFAHKIVSPLWTLMHQMFPELDVCIENLHANVAHYEQEMERLKQHHRRLITASSEASGCCSPGGLCLSDDEGMAVPGESRCTPARFNSFRVTRSISTGVPESSKDVIDAIAQTWPPMLRTRSSSTVSNSDEEEEVEEVEEVSDMESLAMILPCSS</sequence>
<keyword evidence="1" id="KW-0140">cGMP</keyword>
<dbReference type="InterPro" id="IPR003607">
    <property type="entry name" value="HD/PDEase_dom"/>
</dbReference>
<evidence type="ECO:0000256" key="3">
    <source>
        <dbReference type="ARBA" id="ARBA00022801"/>
    </source>
</evidence>
<feature type="domain" description="PDEase" evidence="10">
    <location>
        <begin position="608"/>
        <end position="1023"/>
    </location>
</feature>
<dbReference type="PRINTS" id="PR00387">
    <property type="entry name" value="PDIESTERASE1"/>
</dbReference>
<feature type="compositionally biased region" description="Low complexity" evidence="9">
    <location>
        <begin position="20"/>
        <end position="37"/>
    </location>
</feature>
<comment type="similarity">
    <text evidence="7">Belongs to the cyclic nucleotide phosphodiesterase family.</text>
</comment>
<dbReference type="InterPro" id="IPR023088">
    <property type="entry name" value="PDEase"/>
</dbReference>
<protein>
    <recommendedName>
        <fullName evidence="7">Phosphodiesterase</fullName>
        <ecNumber evidence="7">3.1.4.-</ecNumber>
    </recommendedName>
</protein>
<dbReference type="AlphaFoldDB" id="A0A8K1CS64"/>
<dbReference type="InterPro" id="IPR023174">
    <property type="entry name" value="PDEase_CS"/>
</dbReference>
<evidence type="ECO:0000259" key="10">
    <source>
        <dbReference type="PROSITE" id="PS51845"/>
    </source>
</evidence>
<evidence type="ECO:0000313" key="11">
    <source>
        <dbReference type="EMBL" id="TMW68589.1"/>
    </source>
</evidence>
<evidence type="ECO:0000313" key="12">
    <source>
        <dbReference type="Proteomes" id="UP000794436"/>
    </source>
</evidence>
<feature type="region of interest" description="Disordered" evidence="9">
    <location>
        <begin position="1"/>
        <end position="132"/>
    </location>
</feature>
<dbReference type="Proteomes" id="UP000794436">
    <property type="component" value="Unassembled WGS sequence"/>
</dbReference>
<name>A0A8K1CS64_PYTOL</name>
<dbReference type="Pfam" id="PF00233">
    <property type="entry name" value="PDEase_I"/>
    <property type="match status" value="2"/>
</dbReference>
<feature type="binding site" evidence="6">
    <location>
        <position position="726"/>
    </location>
    <ligand>
        <name>Zn(2+)</name>
        <dbReference type="ChEBI" id="CHEBI:29105"/>
        <label>2</label>
    </ligand>
</feature>
<evidence type="ECO:0000256" key="7">
    <source>
        <dbReference type="RuleBase" id="RU363067"/>
    </source>
</evidence>
<dbReference type="InterPro" id="IPR002073">
    <property type="entry name" value="PDEase_catalytic_dom"/>
</dbReference>
<dbReference type="Gene3D" id="3.30.450.40">
    <property type="match status" value="2"/>
</dbReference>
<keyword evidence="2 6" id="KW-0479">Metal-binding</keyword>
<dbReference type="OrthoDB" id="546632at2759"/>
<comment type="cofactor">
    <cofactor evidence="7">
        <name>a divalent metal cation</name>
        <dbReference type="ChEBI" id="CHEBI:60240"/>
    </cofactor>
    <text evidence="7">Binds 2 divalent metal cations per subunit. Site 1 may preferentially bind zinc ions, while site 2 has a preference for magnesium and/or manganese ions.</text>
</comment>
<feature type="active site" description="Proton donor" evidence="4">
    <location>
        <position position="685"/>
    </location>
</feature>
<feature type="coiled-coil region" evidence="8">
    <location>
        <begin position="1006"/>
        <end position="1033"/>
    </location>
</feature>
<organism evidence="11 12">
    <name type="scientific">Pythium oligandrum</name>
    <name type="common">Mycoparasitic fungus</name>
    <dbReference type="NCBI Taxonomy" id="41045"/>
    <lineage>
        <taxon>Eukaryota</taxon>
        <taxon>Sar</taxon>
        <taxon>Stramenopiles</taxon>
        <taxon>Oomycota</taxon>
        <taxon>Peronosporomycetes</taxon>
        <taxon>Pythiales</taxon>
        <taxon>Pythiaceae</taxon>
        <taxon>Pythium</taxon>
    </lineage>
</organism>
<evidence type="ECO:0000256" key="5">
    <source>
        <dbReference type="PIRSR" id="PIRSR623088-2"/>
    </source>
</evidence>
<feature type="binding site" evidence="6">
    <location>
        <position position="929"/>
    </location>
    <ligand>
        <name>Zn(2+)</name>
        <dbReference type="ChEBI" id="CHEBI:29105"/>
        <label>1</label>
    </ligand>
</feature>
<keyword evidence="12" id="KW-1185">Reference proteome</keyword>
<dbReference type="InterPro" id="IPR036971">
    <property type="entry name" value="PDEase_catalytic_dom_sf"/>
</dbReference>
<feature type="region of interest" description="Disordered" evidence="9">
    <location>
        <begin position="1101"/>
        <end position="1124"/>
    </location>
</feature>
<dbReference type="SUPFAM" id="SSF109604">
    <property type="entry name" value="HD-domain/PDEase-like"/>
    <property type="match status" value="1"/>
</dbReference>
<dbReference type="InterPro" id="IPR029016">
    <property type="entry name" value="GAF-like_dom_sf"/>
</dbReference>
<dbReference type="SUPFAM" id="SSF55781">
    <property type="entry name" value="GAF domain-like"/>
    <property type="match status" value="2"/>
</dbReference>
<dbReference type="CDD" id="cd00077">
    <property type="entry name" value="HDc"/>
    <property type="match status" value="1"/>
</dbReference>
<gene>
    <name evidence="11" type="ORF">Poli38472_006057</name>
</gene>
<evidence type="ECO:0000256" key="2">
    <source>
        <dbReference type="ARBA" id="ARBA00022723"/>
    </source>
</evidence>
<dbReference type="PROSITE" id="PS00126">
    <property type="entry name" value="PDEASE_I_1"/>
    <property type="match status" value="1"/>
</dbReference>
<feature type="binding site" evidence="5">
    <location>
        <position position="980"/>
    </location>
    <ligand>
        <name>AMP</name>
        <dbReference type="ChEBI" id="CHEBI:456215"/>
    </ligand>
</feature>
<feature type="binding site" evidence="5">
    <location>
        <position position="726"/>
    </location>
    <ligand>
        <name>AMP</name>
        <dbReference type="ChEBI" id="CHEBI:456215"/>
    </ligand>
</feature>
<dbReference type="EC" id="3.1.4.-" evidence="7"/>
<dbReference type="InterPro" id="IPR003018">
    <property type="entry name" value="GAF"/>
</dbReference>
<keyword evidence="3 7" id="KW-0378">Hydrolase</keyword>
<comment type="caution">
    <text evidence="11">The sequence shown here is derived from an EMBL/GenBank/DDBJ whole genome shotgun (WGS) entry which is preliminary data.</text>
</comment>
<feature type="binding site" evidence="6">
    <location>
        <position position="726"/>
    </location>
    <ligand>
        <name>Zn(2+)</name>
        <dbReference type="ChEBI" id="CHEBI:29105"/>
        <label>1</label>
    </ligand>
</feature>
<dbReference type="GO" id="GO:0046872">
    <property type="term" value="F:metal ion binding"/>
    <property type="evidence" value="ECO:0007669"/>
    <property type="project" value="UniProtKB-KW"/>
</dbReference>
<feature type="compositionally biased region" description="Polar residues" evidence="9">
    <location>
        <begin position="70"/>
        <end position="102"/>
    </location>
</feature>
<accession>A0A8K1CS64</accession>
<feature type="region of interest" description="Disordered" evidence="9">
    <location>
        <begin position="146"/>
        <end position="166"/>
    </location>
</feature>
<keyword evidence="8" id="KW-0175">Coiled coil</keyword>
<dbReference type="GO" id="GO:0007165">
    <property type="term" value="P:signal transduction"/>
    <property type="evidence" value="ECO:0007669"/>
    <property type="project" value="InterPro"/>
</dbReference>
<dbReference type="SMART" id="SM00065">
    <property type="entry name" value="GAF"/>
    <property type="match status" value="1"/>
</dbReference>
<feature type="binding site" evidence="5">
    <location>
        <begin position="685"/>
        <end position="689"/>
    </location>
    <ligand>
        <name>AMP</name>
        <dbReference type="ChEBI" id="CHEBI:456215"/>
    </ligand>
</feature>
<reference evidence="11" key="1">
    <citation type="submission" date="2019-03" db="EMBL/GenBank/DDBJ databases">
        <title>Long read genome sequence of the mycoparasitic Pythium oligandrum ATCC 38472 isolated from sugarbeet rhizosphere.</title>
        <authorList>
            <person name="Gaulin E."/>
        </authorList>
    </citation>
    <scope>NUCLEOTIDE SEQUENCE</scope>
    <source>
        <strain evidence="11">ATCC 38472_TT</strain>
    </source>
</reference>
<dbReference type="PANTHER" id="PTHR11347">
    <property type="entry name" value="CYCLIC NUCLEOTIDE PHOSPHODIESTERASE"/>
    <property type="match status" value="1"/>
</dbReference>
<proteinExistence type="inferred from homology"/>
<dbReference type="EMBL" id="SPLM01000002">
    <property type="protein sequence ID" value="TMW68589.1"/>
    <property type="molecule type" value="Genomic_DNA"/>
</dbReference>
<evidence type="ECO:0000256" key="9">
    <source>
        <dbReference type="SAM" id="MobiDB-lite"/>
    </source>
</evidence>
<evidence type="ECO:0000256" key="4">
    <source>
        <dbReference type="PIRSR" id="PIRSR623088-1"/>
    </source>
</evidence>
<feature type="binding site" evidence="6">
    <location>
        <position position="725"/>
    </location>
    <ligand>
        <name>Zn(2+)</name>
        <dbReference type="ChEBI" id="CHEBI:29105"/>
        <label>1</label>
    </ligand>
</feature>
<evidence type="ECO:0000256" key="8">
    <source>
        <dbReference type="SAM" id="Coils"/>
    </source>
</evidence>
<feature type="binding site" evidence="5">
    <location>
        <position position="929"/>
    </location>
    <ligand>
        <name>AMP</name>
        <dbReference type="ChEBI" id="CHEBI:456215"/>
    </ligand>
</feature>
<feature type="compositionally biased region" description="Acidic residues" evidence="9">
    <location>
        <begin position="1110"/>
        <end position="1124"/>
    </location>
</feature>
<evidence type="ECO:0000256" key="6">
    <source>
        <dbReference type="PIRSR" id="PIRSR623088-3"/>
    </source>
</evidence>